<dbReference type="InterPro" id="IPR000639">
    <property type="entry name" value="Epox_hydrolase-like"/>
</dbReference>
<keyword evidence="3" id="KW-1185">Reference proteome</keyword>
<dbReference type="PRINTS" id="PR00111">
    <property type="entry name" value="ABHYDROLASE"/>
</dbReference>
<evidence type="ECO:0000313" key="2">
    <source>
        <dbReference type="EMBL" id="SHI37564.1"/>
    </source>
</evidence>
<organism evidence="2 3">
    <name type="scientific">Thermoclostridium caenicola</name>
    <dbReference type="NCBI Taxonomy" id="659425"/>
    <lineage>
        <taxon>Bacteria</taxon>
        <taxon>Bacillati</taxon>
        <taxon>Bacillota</taxon>
        <taxon>Clostridia</taxon>
        <taxon>Eubacteriales</taxon>
        <taxon>Oscillospiraceae</taxon>
        <taxon>Thermoclostridium</taxon>
    </lineage>
</organism>
<dbReference type="Pfam" id="PF00561">
    <property type="entry name" value="Abhydrolase_1"/>
    <property type="match status" value="1"/>
</dbReference>
<feature type="domain" description="AB hydrolase-1" evidence="1">
    <location>
        <begin position="20"/>
        <end position="256"/>
    </location>
</feature>
<dbReference type="Gene3D" id="3.40.50.1820">
    <property type="entry name" value="alpha/beta hydrolase"/>
    <property type="match status" value="1"/>
</dbReference>
<name>A0A1M6AM34_9FIRM</name>
<dbReference type="InterPro" id="IPR050266">
    <property type="entry name" value="AB_hydrolase_sf"/>
</dbReference>
<dbReference type="InterPro" id="IPR029058">
    <property type="entry name" value="AB_hydrolase_fold"/>
</dbReference>
<protein>
    <submittedName>
        <fullName evidence="2">Pimeloyl-ACP methyl ester carboxylesterase</fullName>
    </submittedName>
</protein>
<dbReference type="PRINTS" id="PR00412">
    <property type="entry name" value="EPOXHYDRLASE"/>
</dbReference>
<dbReference type="AlphaFoldDB" id="A0A1M6AM34"/>
<dbReference type="PANTHER" id="PTHR43798">
    <property type="entry name" value="MONOACYLGLYCEROL LIPASE"/>
    <property type="match status" value="1"/>
</dbReference>
<evidence type="ECO:0000313" key="3">
    <source>
        <dbReference type="Proteomes" id="UP000324781"/>
    </source>
</evidence>
<dbReference type="GO" id="GO:0003824">
    <property type="term" value="F:catalytic activity"/>
    <property type="evidence" value="ECO:0007669"/>
    <property type="project" value="InterPro"/>
</dbReference>
<reference evidence="2 3" key="1">
    <citation type="submission" date="2016-11" db="EMBL/GenBank/DDBJ databases">
        <authorList>
            <person name="Varghese N."/>
            <person name="Submissions S."/>
        </authorList>
    </citation>
    <scope>NUCLEOTIDE SEQUENCE [LARGE SCALE GENOMIC DNA]</scope>
    <source>
        <strain evidence="2 3">DSM 19027</strain>
    </source>
</reference>
<dbReference type="PANTHER" id="PTHR43798:SF6">
    <property type="entry name" value="HYDROLASE, PUTATIVE (AFU_ORTHOLOGUE AFUA_4G13070)-RELATED"/>
    <property type="match status" value="1"/>
</dbReference>
<dbReference type="EMBL" id="FQZP01000001">
    <property type="protein sequence ID" value="SHI37564.1"/>
    <property type="molecule type" value="Genomic_DNA"/>
</dbReference>
<sequence length="281" mass="31975">MMQCTIKGLSIHYEVRGDGKPILLLHGYGVDHRLMSGCMEPIFQKREGYKRIYLDLPGMGRSESAAWIRNSDIMLDIITAFMDTIIPNENFLLAGESYGGLLARGLVYRMPERIDGLFLLCPAILTNHHEHQVSEHVVLSRDEALMRELGHDEAHAFASVNVVLSRKVWKRYRDDILPGLALGDRVFLGSILNSECVFSFDCDRLPEKFCKPTLFLMGRQDSFVGYKDAWNILDNYPRATFAVLDRAGHNLQIEQPELMHALVIEWLDRVSEYEMNPCAGG</sequence>
<evidence type="ECO:0000259" key="1">
    <source>
        <dbReference type="Pfam" id="PF00561"/>
    </source>
</evidence>
<dbReference type="InterPro" id="IPR000073">
    <property type="entry name" value="AB_hydrolase_1"/>
</dbReference>
<dbReference type="RefSeq" id="WP_340162566.1">
    <property type="nucleotide sequence ID" value="NZ_FQZP01000001.1"/>
</dbReference>
<dbReference type="SUPFAM" id="SSF53474">
    <property type="entry name" value="alpha/beta-Hydrolases"/>
    <property type="match status" value="1"/>
</dbReference>
<gene>
    <name evidence="2" type="ORF">SAMN05444373_100190</name>
</gene>
<proteinExistence type="predicted"/>
<dbReference type="Proteomes" id="UP000324781">
    <property type="component" value="Unassembled WGS sequence"/>
</dbReference>
<accession>A0A1M6AM34</accession>